<dbReference type="AlphaFoldDB" id="A0A4Y9ADY1"/>
<evidence type="ECO:0000256" key="8">
    <source>
        <dbReference type="ARBA" id="ARBA00023136"/>
    </source>
</evidence>
<dbReference type="GO" id="GO:0006605">
    <property type="term" value="P:protein targeting"/>
    <property type="evidence" value="ECO:0007669"/>
    <property type="project" value="UniProtKB-UniRule"/>
</dbReference>
<comment type="similarity">
    <text evidence="10">In the C-terminal section; belongs to the SecD/SecF family. SecF subfamily.</text>
</comment>
<accession>A0A4Y9ADY1</accession>
<sequence>MKTRGRIVAFFLIVLVFAGTVGSTVTGIAKDINLGLDLQGGFEILYEVEPVEEDEETDRELLETTVRILNERVNRLGISEANIDIEGEDRIRVQLAGVENQEEARELLSTSARLSLRNVDDEKLLDGSDFVEGGAQQDFSQQTNQPIVTLQLKDASQFGQITNRIKDKKNPETPYPDNLLVIWMDYQEGDSFAEEYEKEDSKYVSAPTVKETLNTANVQIDGDFTVDSAQRLADIINAGSLPVNMTELYSNTVGAHFGEQALDKTVFAGMVGIGIIFLFMMAVYRFPGVMAVINLSIYIYLVLLVFDLMNGVLTLQGIAALILGVGMAVDANVITFERIKEELRQGKSVQAAFKAGSKNSLRAIVDANITTILAAAVLFIFGTSSVKGFATMLILSIVVSFLTAVYGTRLLMGLWVKSKFLKNRPGWFGIKQKDIKDIADSTEYEPRVFNKELHVVQHRKKFFLASAIMVILGAVSLGIFQMNPGIDFTSGSRIQLSAEDTLNTEEIESGLEEMDLQAQSVVLTGDNNKGAILRYDRVIDEDRISEIQTYFGENFNADTSVSVVSPIVGEELVKNALYAVGIASIGMIIYVTIRFELFFGITAIIALIHDAFFILTIFSLTQIEFDVTIVAAILTIIGYSINDTIVTFDRIRENLRKKKRVKSFKELAKIVNRSLVQTMTRSINTTVTTMIAVLAFLFLGAQSIAGFAIALAVGLLAGTYSSLFLASQLWLVWRGKNIQEKPVIFAKKKRTEGPQV</sequence>
<evidence type="ECO:0000256" key="6">
    <source>
        <dbReference type="ARBA" id="ARBA00022989"/>
    </source>
</evidence>
<feature type="transmembrane region" description="Helical" evidence="12">
    <location>
        <begin position="315"/>
        <end position="336"/>
    </location>
</feature>
<dbReference type="InterPro" id="IPR022645">
    <property type="entry name" value="SecD/SecF_bac"/>
</dbReference>
<evidence type="ECO:0000256" key="11">
    <source>
        <dbReference type="ARBA" id="ARBA00061053"/>
    </source>
</evidence>
<proteinExistence type="inferred from homology"/>
<dbReference type="PANTHER" id="PTHR30081">
    <property type="entry name" value="PROTEIN-EXPORT MEMBRANE PROTEIN SEC"/>
    <property type="match status" value="1"/>
</dbReference>
<dbReference type="SUPFAM" id="SSF82866">
    <property type="entry name" value="Multidrug efflux transporter AcrB transmembrane domain"/>
    <property type="match status" value="2"/>
</dbReference>
<evidence type="ECO:0000256" key="1">
    <source>
        <dbReference type="ARBA" id="ARBA00004651"/>
    </source>
</evidence>
<organism evidence="16 17">
    <name type="scientific">Lentibacillus salicampi</name>
    <dbReference type="NCBI Taxonomy" id="175306"/>
    <lineage>
        <taxon>Bacteria</taxon>
        <taxon>Bacillati</taxon>
        <taxon>Bacillota</taxon>
        <taxon>Bacilli</taxon>
        <taxon>Bacillales</taxon>
        <taxon>Bacillaceae</taxon>
        <taxon>Lentibacillus</taxon>
    </lineage>
</organism>
<feature type="transmembrane region" description="Helical" evidence="12">
    <location>
        <begin position="291"/>
        <end position="309"/>
    </location>
</feature>
<comment type="subcellular location">
    <subcellularLocation>
        <location evidence="1 12">Cell membrane</location>
        <topology evidence="1 12">Multi-pass membrane protein</topology>
    </subcellularLocation>
</comment>
<keyword evidence="7 12" id="KW-0811">Translocation</keyword>
<keyword evidence="8 12" id="KW-0472">Membrane</keyword>
<dbReference type="NCBIfam" id="TIGR00966">
    <property type="entry name" value="transloc_SecF"/>
    <property type="match status" value="1"/>
</dbReference>
<evidence type="ECO:0000259" key="15">
    <source>
        <dbReference type="Pfam" id="PF21760"/>
    </source>
</evidence>
<dbReference type="Gene3D" id="3.30.70.3220">
    <property type="match status" value="1"/>
</dbReference>
<protein>
    <recommendedName>
        <fullName evidence="12 13">Multifunctional fusion protein</fullName>
    </recommendedName>
    <domain>
        <recommendedName>
            <fullName evidence="12">Protein translocase subunit SecD</fullName>
        </recommendedName>
    </domain>
    <domain>
        <recommendedName>
            <fullName evidence="13">Protein-export membrane protein SecF</fullName>
        </recommendedName>
    </domain>
</protein>
<dbReference type="OrthoDB" id="9805019at2"/>
<dbReference type="Proteomes" id="UP000298484">
    <property type="component" value="Unassembled WGS sequence"/>
</dbReference>
<feature type="transmembrane region" description="Helical" evidence="12">
    <location>
        <begin position="683"/>
        <end position="701"/>
    </location>
</feature>
<dbReference type="NCBIfam" id="NF009581">
    <property type="entry name" value="PRK13024.1-1"/>
    <property type="match status" value="1"/>
</dbReference>
<feature type="transmembrane region" description="Helical" evidence="12">
    <location>
        <begin position="389"/>
        <end position="412"/>
    </location>
</feature>
<dbReference type="InterPro" id="IPR055344">
    <property type="entry name" value="SecD_SecF_C_bact"/>
</dbReference>
<dbReference type="EMBL" id="SRHY01000003">
    <property type="protein sequence ID" value="TFJ94013.1"/>
    <property type="molecule type" value="Genomic_DNA"/>
</dbReference>
<feature type="domain" description="Protein export membrane protein SecD/SecF C-terminal" evidence="14">
    <location>
        <begin position="557"/>
        <end position="734"/>
    </location>
</feature>
<evidence type="ECO:0000256" key="5">
    <source>
        <dbReference type="ARBA" id="ARBA00022927"/>
    </source>
</evidence>
<evidence type="ECO:0000256" key="7">
    <source>
        <dbReference type="ARBA" id="ARBA00023010"/>
    </source>
</evidence>
<evidence type="ECO:0000313" key="16">
    <source>
        <dbReference type="EMBL" id="TFJ94013.1"/>
    </source>
</evidence>
<comment type="caution">
    <text evidence="12">Lacks conserved residue(s) required for the propagation of feature annotation.</text>
</comment>
<reference evidence="16 17" key="1">
    <citation type="submission" date="2019-03" db="EMBL/GenBank/DDBJ databases">
        <title>Genome sequence of Lentibacillus salicampi ATCC BAA-719.</title>
        <authorList>
            <person name="Maclea K.S."/>
            <person name="Simoes Junior M."/>
        </authorList>
    </citation>
    <scope>NUCLEOTIDE SEQUENCE [LARGE SCALE GENOMIC DNA]</scope>
    <source>
        <strain evidence="16 17">ATCC BAA-719</strain>
    </source>
</reference>
<evidence type="ECO:0000256" key="4">
    <source>
        <dbReference type="ARBA" id="ARBA00022692"/>
    </source>
</evidence>
<feature type="transmembrane region" description="Helical" evidence="12">
    <location>
        <begin position="462"/>
        <end position="482"/>
    </location>
</feature>
<dbReference type="PANTHER" id="PTHR30081:SF1">
    <property type="entry name" value="PROTEIN TRANSLOCASE SUBUNIT SECD"/>
    <property type="match status" value="1"/>
</dbReference>
<dbReference type="GO" id="GO:0043952">
    <property type="term" value="P:protein transport by the Sec complex"/>
    <property type="evidence" value="ECO:0007669"/>
    <property type="project" value="UniProtKB-UniRule"/>
</dbReference>
<feature type="domain" description="Protein translocase subunit SecDF P1" evidence="15">
    <location>
        <begin position="63"/>
        <end position="121"/>
    </location>
</feature>
<keyword evidence="17" id="KW-1185">Reference proteome</keyword>
<keyword evidence="6 12" id="KW-1133">Transmembrane helix</keyword>
<dbReference type="FunFam" id="1.20.1640.10:FF:000004">
    <property type="entry name" value="Protein translocase subunit SecD"/>
    <property type="match status" value="1"/>
</dbReference>
<name>A0A4Y9ADY1_9BACI</name>
<dbReference type="InterPro" id="IPR005791">
    <property type="entry name" value="SecD"/>
</dbReference>
<feature type="transmembrane region" description="Helical" evidence="12">
    <location>
        <begin position="707"/>
        <end position="733"/>
    </location>
</feature>
<dbReference type="HAMAP" id="MF_01464_B">
    <property type="entry name" value="SecF_B"/>
    <property type="match status" value="1"/>
</dbReference>
<dbReference type="Gene3D" id="1.20.1640.10">
    <property type="entry name" value="Multidrug efflux transporter AcrB transmembrane domain"/>
    <property type="match status" value="2"/>
</dbReference>
<feature type="transmembrane region" description="Helical" evidence="12">
    <location>
        <begin position="576"/>
        <end position="593"/>
    </location>
</feature>
<gene>
    <name evidence="16" type="primary">secDF</name>
    <name evidence="12" type="synonym">secD</name>
    <name evidence="13" type="synonym">secF</name>
    <name evidence="16" type="ORF">E4U82_04150</name>
</gene>
<dbReference type="NCBIfam" id="TIGR01129">
    <property type="entry name" value="secD"/>
    <property type="match status" value="1"/>
</dbReference>
<evidence type="ECO:0000256" key="13">
    <source>
        <dbReference type="HAMAP-Rule" id="MF_01464"/>
    </source>
</evidence>
<feature type="transmembrane region" description="Helical" evidence="12">
    <location>
        <begin position="598"/>
        <end position="621"/>
    </location>
</feature>
<evidence type="ECO:0000313" key="17">
    <source>
        <dbReference type="Proteomes" id="UP000298484"/>
    </source>
</evidence>
<comment type="subunit">
    <text evidence="12">Forms a complex with SecF. Part of the essential Sec protein translocation apparatus which comprises SecA, SecYEG and auxiliary proteins SecDF. Other proteins may also be involved.</text>
</comment>
<dbReference type="RefSeq" id="WP_135108808.1">
    <property type="nucleotide sequence ID" value="NZ_SRHY01000003.1"/>
</dbReference>
<dbReference type="InterPro" id="IPR048631">
    <property type="entry name" value="SecD_1st"/>
</dbReference>
<dbReference type="FunFam" id="1.20.1640.10:FF:000024">
    <property type="entry name" value="Multifunctional fusion protein"/>
    <property type="match status" value="1"/>
</dbReference>
<keyword evidence="3 12" id="KW-1003">Cell membrane</keyword>
<feature type="domain" description="Protein export membrane protein SecD/SecF C-terminal" evidence="14">
    <location>
        <begin position="245"/>
        <end position="409"/>
    </location>
</feature>
<comment type="function">
    <text evidence="9 12">Part of the Sec protein translocase complex. Interacts with the SecYEG preprotein conducting channel. SecDF uses the proton motive force (PMF) to complete protein translocation after the ATP-dependent function of SecA.</text>
</comment>
<dbReference type="PRINTS" id="PR01755">
    <property type="entry name" value="SECFTRNLCASE"/>
</dbReference>
<keyword evidence="4 12" id="KW-0812">Transmembrane</keyword>
<comment type="subunit">
    <text evidence="13">Forms a complex with SecD. Part of the essential Sec protein translocation apparatus which comprises SecA, SecYEG and auxiliary proteins SecDF. Other proteins may also be involved.</text>
</comment>
<dbReference type="NCBIfam" id="TIGR00916">
    <property type="entry name" value="2A0604s01"/>
    <property type="match status" value="2"/>
</dbReference>
<evidence type="ECO:0000256" key="12">
    <source>
        <dbReference type="HAMAP-Rule" id="MF_01463"/>
    </source>
</evidence>
<dbReference type="GO" id="GO:0015450">
    <property type="term" value="F:protein-transporting ATPase activity"/>
    <property type="evidence" value="ECO:0007669"/>
    <property type="project" value="InterPro"/>
</dbReference>
<comment type="similarity">
    <text evidence="13">Belongs to the SecD/SecF family. SecF subfamily.</text>
</comment>
<dbReference type="InterPro" id="IPR005665">
    <property type="entry name" value="SecF_bac"/>
</dbReference>
<dbReference type="InterPro" id="IPR048634">
    <property type="entry name" value="SecD_SecF_C"/>
</dbReference>
<dbReference type="HAMAP" id="MF_01463_B">
    <property type="entry name" value="SecD_B"/>
    <property type="match status" value="1"/>
</dbReference>
<dbReference type="GO" id="GO:0065002">
    <property type="term" value="P:intracellular protein transmembrane transport"/>
    <property type="evidence" value="ECO:0007669"/>
    <property type="project" value="UniProtKB-UniRule"/>
</dbReference>
<dbReference type="Pfam" id="PF02355">
    <property type="entry name" value="SecD_SecF_C"/>
    <property type="match status" value="2"/>
</dbReference>
<comment type="similarity">
    <text evidence="12">Belongs to the SecD/SecF family. SecD subfamily.</text>
</comment>
<comment type="similarity">
    <text evidence="11">In the N-terminal section; belongs to the SecD/SecF family. SecD subfamily.</text>
</comment>
<dbReference type="GO" id="GO:0005886">
    <property type="term" value="C:plasma membrane"/>
    <property type="evidence" value="ECO:0007669"/>
    <property type="project" value="UniProtKB-SubCell"/>
</dbReference>
<comment type="caution">
    <text evidence="16">The sequence shown here is derived from an EMBL/GenBank/DDBJ whole genome shotgun (WGS) entry which is preliminary data.</text>
</comment>
<evidence type="ECO:0000256" key="10">
    <source>
        <dbReference type="ARBA" id="ARBA00060856"/>
    </source>
</evidence>
<feature type="transmembrane region" description="Helical" evidence="12">
    <location>
        <begin position="363"/>
        <end position="383"/>
    </location>
</feature>
<feature type="transmembrane region" description="Helical" evidence="12">
    <location>
        <begin position="266"/>
        <end position="284"/>
    </location>
</feature>
<dbReference type="InterPro" id="IPR022813">
    <property type="entry name" value="SecD/SecF_arch_bac"/>
</dbReference>
<keyword evidence="5 12" id="KW-0653">Protein transport</keyword>
<dbReference type="Pfam" id="PF07549">
    <property type="entry name" value="Sec_GG"/>
    <property type="match status" value="2"/>
</dbReference>
<feature type="transmembrane region" description="Helical" evidence="12">
    <location>
        <begin position="627"/>
        <end position="648"/>
    </location>
</feature>
<evidence type="ECO:0000256" key="2">
    <source>
        <dbReference type="ARBA" id="ARBA00022448"/>
    </source>
</evidence>
<evidence type="ECO:0000259" key="14">
    <source>
        <dbReference type="Pfam" id="PF02355"/>
    </source>
</evidence>
<evidence type="ECO:0000256" key="9">
    <source>
        <dbReference type="ARBA" id="ARBA00059018"/>
    </source>
</evidence>
<evidence type="ECO:0000256" key="3">
    <source>
        <dbReference type="ARBA" id="ARBA00022475"/>
    </source>
</evidence>
<dbReference type="Pfam" id="PF21760">
    <property type="entry name" value="SecD_1st"/>
    <property type="match status" value="1"/>
</dbReference>
<keyword evidence="2 12" id="KW-0813">Transport</keyword>
<dbReference type="InterPro" id="IPR022646">
    <property type="entry name" value="SecD/SecF_CS"/>
</dbReference>